<gene>
    <name evidence="2" type="ORF">LX95_01916</name>
</gene>
<comment type="caution">
    <text evidence="2">The sequence shown here is derived from an EMBL/GenBank/DDBJ whole genome shotgun (WGS) entry which is preliminary data.</text>
</comment>
<dbReference type="GO" id="GO:0006508">
    <property type="term" value="P:proteolysis"/>
    <property type="evidence" value="ECO:0007669"/>
    <property type="project" value="InterPro"/>
</dbReference>
<proteinExistence type="predicted"/>
<sequence>MNRRSFINKSVLTASASLLPLSFWNSLDSEEFTIEELTGKANTKFYGNGYLVRKEVNEAFIKMQAAAKKENINIQIVSAYRGYKRQKQIFNAKFTRFTHQGLSEIEAINKIIEYSTIPGTSRHHWGTDIDIIDANATHPKNVLLPKNYELEGVYYKMKMWLNEHSEKFGFYIVYTNNPNRKGFYPEPWHFSYRKIALPMLKAYQKIDIHKIITNDTNLKGRNFLSTAFIDRYKNDNIFDINPALLQ</sequence>
<accession>A0A2W7I088</accession>
<dbReference type="InterPro" id="IPR003709">
    <property type="entry name" value="VanY-like_core_dom"/>
</dbReference>
<protein>
    <submittedName>
        <fullName evidence="2">D-alanyl-D-alanine carboxypeptidase-like protein</fullName>
    </submittedName>
</protein>
<dbReference type="PANTHER" id="PTHR34385:SF1">
    <property type="entry name" value="PEPTIDOGLYCAN L-ALANYL-D-GLUTAMATE ENDOPEPTIDASE CWLK"/>
    <property type="match status" value="1"/>
</dbReference>
<keyword evidence="2" id="KW-0121">Carboxypeptidase</keyword>
<evidence type="ECO:0000313" key="2">
    <source>
        <dbReference type="EMBL" id="PZW39559.1"/>
    </source>
</evidence>
<dbReference type="GO" id="GO:0004180">
    <property type="term" value="F:carboxypeptidase activity"/>
    <property type="evidence" value="ECO:0007669"/>
    <property type="project" value="UniProtKB-KW"/>
</dbReference>
<evidence type="ECO:0000259" key="1">
    <source>
        <dbReference type="Pfam" id="PF02557"/>
    </source>
</evidence>
<dbReference type="Proteomes" id="UP000249542">
    <property type="component" value="Unassembled WGS sequence"/>
</dbReference>
<keyword evidence="3" id="KW-1185">Reference proteome</keyword>
<organism evidence="2 3">
    <name type="scientific">Mesonia algae</name>
    <dbReference type="NCBI Taxonomy" id="213248"/>
    <lineage>
        <taxon>Bacteria</taxon>
        <taxon>Pseudomonadati</taxon>
        <taxon>Bacteroidota</taxon>
        <taxon>Flavobacteriia</taxon>
        <taxon>Flavobacteriales</taxon>
        <taxon>Flavobacteriaceae</taxon>
        <taxon>Mesonia</taxon>
    </lineage>
</organism>
<dbReference type="SUPFAM" id="SSF55166">
    <property type="entry name" value="Hedgehog/DD-peptidase"/>
    <property type="match status" value="1"/>
</dbReference>
<dbReference type="PANTHER" id="PTHR34385">
    <property type="entry name" value="D-ALANYL-D-ALANINE CARBOXYPEPTIDASE"/>
    <property type="match status" value="1"/>
</dbReference>
<evidence type="ECO:0000313" key="3">
    <source>
        <dbReference type="Proteomes" id="UP000249542"/>
    </source>
</evidence>
<dbReference type="InterPro" id="IPR009045">
    <property type="entry name" value="Zn_M74/Hedgehog-like"/>
</dbReference>
<feature type="domain" description="D-alanyl-D-alanine carboxypeptidase-like core" evidence="1">
    <location>
        <begin position="52"/>
        <end position="193"/>
    </location>
</feature>
<dbReference type="Pfam" id="PF02557">
    <property type="entry name" value="VanY"/>
    <property type="match status" value="1"/>
</dbReference>
<name>A0A2W7I088_9FLAO</name>
<reference evidence="2 3" key="1">
    <citation type="submission" date="2018-06" db="EMBL/GenBank/DDBJ databases">
        <title>Genomic Encyclopedia of Archaeal and Bacterial Type Strains, Phase II (KMG-II): from individual species to whole genera.</title>
        <authorList>
            <person name="Goeker M."/>
        </authorList>
    </citation>
    <scope>NUCLEOTIDE SEQUENCE [LARGE SCALE GENOMIC DNA]</scope>
    <source>
        <strain evidence="2 3">DSM 15361</strain>
    </source>
</reference>
<dbReference type="RefSeq" id="WP_111541217.1">
    <property type="nucleotide sequence ID" value="NZ_QKYV01000005.1"/>
</dbReference>
<dbReference type="Gene3D" id="3.30.1380.10">
    <property type="match status" value="1"/>
</dbReference>
<dbReference type="InterPro" id="IPR052179">
    <property type="entry name" value="DD-CPase-like"/>
</dbReference>
<dbReference type="CDD" id="cd14847">
    <property type="entry name" value="DD-carboxypeptidase_like"/>
    <property type="match status" value="1"/>
</dbReference>
<dbReference type="EMBL" id="QKYV01000005">
    <property type="protein sequence ID" value="PZW39559.1"/>
    <property type="molecule type" value="Genomic_DNA"/>
</dbReference>
<keyword evidence="2" id="KW-0645">Protease</keyword>
<dbReference type="AlphaFoldDB" id="A0A2W7I088"/>
<keyword evidence="2" id="KW-0378">Hydrolase</keyword>